<dbReference type="RefSeq" id="WP_390321371.1">
    <property type="nucleotide sequence ID" value="NZ_JBHSPB010000036.1"/>
</dbReference>
<gene>
    <name evidence="1" type="ORF">ACFP1Z_32280</name>
</gene>
<organism evidence="1 2">
    <name type="scientific">Streptomyces gamaensis</name>
    <dbReference type="NCBI Taxonomy" id="1763542"/>
    <lineage>
        <taxon>Bacteria</taxon>
        <taxon>Bacillati</taxon>
        <taxon>Actinomycetota</taxon>
        <taxon>Actinomycetes</taxon>
        <taxon>Kitasatosporales</taxon>
        <taxon>Streptomycetaceae</taxon>
        <taxon>Streptomyces</taxon>
    </lineage>
</organism>
<comment type="caution">
    <text evidence="1">The sequence shown here is derived from an EMBL/GenBank/DDBJ whole genome shotgun (WGS) entry which is preliminary data.</text>
</comment>
<protein>
    <submittedName>
        <fullName evidence="1">Uncharacterized protein</fullName>
    </submittedName>
</protein>
<proteinExistence type="predicted"/>
<reference evidence="2" key="1">
    <citation type="journal article" date="2019" name="Int. J. Syst. Evol. Microbiol.">
        <title>The Global Catalogue of Microorganisms (GCM) 10K type strain sequencing project: providing services to taxonomists for standard genome sequencing and annotation.</title>
        <authorList>
            <consortium name="The Broad Institute Genomics Platform"/>
            <consortium name="The Broad Institute Genome Sequencing Center for Infectious Disease"/>
            <person name="Wu L."/>
            <person name="Ma J."/>
        </authorList>
    </citation>
    <scope>NUCLEOTIDE SEQUENCE [LARGE SCALE GENOMIC DNA]</scope>
    <source>
        <strain evidence="2">CGMCC 4.7304</strain>
    </source>
</reference>
<dbReference type="EMBL" id="JBHSPB010000036">
    <property type="protein sequence ID" value="MFC5724836.1"/>
    <property type="molecule type" value="Genomic_DNA"/>
</dbReference>
<sequence length="155" mass="16637">MSTEAQQQWQQWRKSRTETVAEPYGPLALTGTHWLADHPDGSVPGVPGHWARSPDGDAVLLTAAPGDGLTLDGTPASGETRLTADPSPAAARVAHGGRHLVVLCREGLWAVRVFDPAAPARRAFSGIDAFAYDERGTRLCRVTRFCCRYVGRACG</sequence>
<dbReference type="InterPro" id="IPR012467">
    <property type="entry name" value="DUF1684"/>
</dbReference>
<dbReference type="PANTHER" id="PTHR41913:SF1">
    <property type="entry name" value="DUF1684 DOMAIN-CONTAINING PROTEIN"/>
    <property type="match status" value="1"/>
</dbReference>
<accession>A0ABW0Z7M9</accession>
<evidence type="ECO:0000313" key="1">
    <source>
        <dbReference type="EMBL" id="MFC5724836.1"/>
    </source>
</evidence>
<name>A0ABW0Z7M9_9ACTN</name>
<keyword evidence="2" id="KW-1185">Reference proteome</keyword>
<dbReference type="Proteomes" id="UP001596083">
    <property type="component" value="Unassembled WGS sequence"/>
</dbReference>
<dbReference type="PANTHER" id="PTHR41913">
    <property type="entry name" value="DUF1684 DOMAIN-CONTAINING PROTEIN"/>
    <property type="match status" value="1"/>
</dbReference>
<evidence type="ECO:0000313" key="2">
    <source>
        <dbReference type="Proteomes" id="UP001596083"/>
    </source>
</evidence>